<dbReference type="EMBL" id="JBIAQY010000004">
    <property type="protein sequence ID" value="MFF3568641.1"/>
    <property type="molecule type" value="Genomic_DNA"/>
</dbReference>
<reference evidence="1 2" key="1">
    <citation type="submission" date="2024-10" db="EMBL/GenBank/DDBJ databases">
        <title>The Natural Products Discovery Center: Release of the First 8490 Sequenced Strains for Exploring Actinobacteria Biosynthetic Diversity.</title>
        <authorList>
            <person name="Kalkreuter E."/>
            <person name="Kautsar S.A."/>
            <person name="Yang D."/>
            <person name="Bader C.D."/>
            <person name="Teijaro C.N."/>
            <person name="Fluegel L."/>
            <person name="Davis C.M."/>
            <person name="Simpson J.R."/>
            <person name="Lauterbach L."/>
            <person name="Steele A.D."/>
            <person name="Gui C."/>
            <person name="Meng S."/>
            <person name="Li G."/>
            <person name="Viehrig K."/>
            <person name="Ye F."/>
            <person name="Su P."/>
            <person name="Kiefer A.F."/>
            <person name="Nichols A."/>
            <person name="Cepeda A.J."/>
            <person name="Yan W."/>
            <person name="Fan B."/>
            <person name="Jiang Y."/>
            <person name="Adhikari A."/>
            <person name="Zheng C.-J."/>
            <person name="Schuster L."/>
            <person name="Cowan T.M."/>
            <person name="Smanski M.J."/>
            <person name="Chevrette M.G."/>
            <person name="De Carvalho L.P.S."/>
            <person name="Shen B."/>
        </authorList>
    </citation>
    <scope>NUCLEOTIDE SEQUENCE [LARGE SCALE GENOMIC DNA]</scope>
    <source>
        <strain evidence="1 2">NPDC002593</strain>
    </source>
</reference>
<gene>
    <name evidence="1" type="ORF">ACFYXQ_12800</name>
</gene>
<evidence type="ECO:0000313" key="1">
    <source>
        <dbReference type="EMBL" id="MFF3568641.1"/>
    </source>
</evidence>
<sequence length="104" mass="10809">MRVAAVGQPFGPDLDHGALDDRKAGEQLGVEAGEISCALDFLVHSLPGADLDATVFRGAGHDQQLIGFAFVLRSGEFEALPVNTVAAETGFARSGPPVVEHPVT</sequence>
<accession>A0ABW6S0D8</accession>
<dbReference type="Proteomes" id="UP001601992">
    <property type="component" value="Unassembled WGS sequence"/>
</dbReference>
<organism evidence="1 2">
    <name type="scientific">Nocardia jiangxiensis</name>
    <dbReference type="NCBI Taxonomy" id="282685"/>
    <lineage>
        <taxon>Bacteria</taxon>
        <taxon>Bacillati</taxon>
        <taxon>Actinomycetota</taxon>
        <taxon>Actinomycetes</taxon>
        <taxon>Mycobacteriales</taxon>
        <taxon>Nocardiaceae</taxon>
        <taxon>Nocardia</taxon>
    </lineage>
</organism>
<proteinExistence type="predicted"/>
<evidence type="ECO:0000313" key="2">
    <source>
        <dbReference type="Proteomes" id="UP001601992"/>
    </source>
</evidence>
<comment type="caution">
    <text evidence="1">The sequence shown here is derived from an EMBL/GenBank/DDBJ whole genome shotgun (WGS) entry which is preliminary data.</text>
</comment>
<keyword evidence="2" id="KW-1185">Reference proteome</keyword>
<dbReference type="RefSeq" id="WP_387403598.1">
    <property type="nucleotide sequence ID" value="NZ_JBIAQY010000004.1"/>
</dbReference>
<name>A0ABW6S0D8_9NOCA</name>
<protein>
    <submittedName>
        <fullName evidence="1">Uncharacterized protein</fullName>
    </submittedName>
</protein>